<evidence type="ECO:0000256" key="4">
    <source>
        <dbReference type="ARBA" id="ARBA00022989"/>
    </source>
</evidence>
<comment type="similarity">
    <text evidence="2">Belongs to the EamA transporter family.</text>
</comment>
<dbReference type="Gene3D" id="1.10.3730.20">
    <property type="match status" value="1"/>
</dbReference>
<evidence type="ECO:0000313" key="9">
    <source>
        <dbReference type="Proteomes" id="UP000283077"/>
    </source>
</evidence>
<dbReference type="InterPro" id="IPR037185">
    <property type="entry name" value="EmrE-like"/>
</dbReference>
<evidence type="ECO:0000256" key="5">
    <source>
        <dbReference type="ARBA" id="ARBA00023136"/>
    </source>
</evidence>
<dbReference type="RefSeq" id="WP_127700071.1">
    <property type="nucleotide sequence ID" value="NZ_SACS01000016.1"/>
</dbReference>
<feature type="transmembrane region" description="Helical" evidence="6">
    <location>
        <begin position="210"/>
        <end position="228"/>
    </location>
</feature>
<keyword evidence="3 6" id="KW-0812">Transmembrane</keyword>
<dbReference type="Pfam" id="PF00892">
    <property type="entry name" value="EamA"/>
    <property type="match status" value="2"/>
</dbReference>
<reference evidence="8 9" key="1">
    <citation type="submission" date="2019-01" db="EMBL/GenBank/DDBJ databases">
        <authorList>
            <person name="Chen W.-M."/>
        </authorList>
    </citation>
    <scope>NUCLEOTIDE SEQUENCE [LARGE SCALE GENOMIC DNA]</scope>
    <source>
        <strain evidence="8 9">KYPC3</strain>
    </source>
</reference>
<evidence type="ECO:0000256" key="2">
    <source>
        <dbReference type="ARBA" id="ARBA00007362"/>
    </source>
</evidence>
<comment type="caution">
    <text evidence="8">The sequence shown here is derived from an EMBL/GenBank/DDBJ whole genome shotgun (WGS) entry which is preliminary data.</text>
</comment>
<feature type="domain" description="EamA" evidence="7">
    <location>
        <begin position="146"/>
        <end position="278"/>
    </location>
</feature>
<dbReference type="AlphaFoldDB" id="A0A437QLL1"/>
<name>A0A437QLL1_9GAMM</name>
<dbReference type="EMBL" id="SACS01000016">
    <property type="protein sequence ID" value="RVU35397.1"/>
    <property type="molecule type" value="Genomic_DNA"/>
</dbReference>
<protein>
    <submittedName>
        <fullName evidence="8">EamA family transporter</fullName>
    </submittedName>
</protein>
<feature type="transmembrane region" description="Helical" evidence="6">
    <location>
        <begin position="93"/>
        <end position="114"/>
    </location>
</feature>
<keyword evidence="5 6" id="KW-0472">Membrane</keyword>
<dbReference type="PANTHER" id="PTHR32322:SF2">
    <property type="entry name" value="EAMA DOMAIN-CONTAINING PROTEIN"/>
    <property type="match status" value="1"/>
</dbReference>
<dbReference type="InterPro" id="IPR050638">
    <property type="entry name" value="AA-Vitamin_Transporters"/>
</dbReference>
<dbReference type="PANTHER" id="PTHR32322">
    <property type="entry name" value="INNER MEMBRANE TRANSPORTER"/>
    <property type="match status" value="1"/>
</dbReference>
<feature type="transmembrane region" description="Helical" evidence="6">
    <location>
        <begin position="240"/>
        <end position="259"/>
    </location>
</feature>
<evidence type="ECO:0000259" key="7">
    <source>
        <dbReference type="Pfam" id="PF00892"/>
    </source>
</evidence>
<dbReference type="Proteomes" id="UP000283077">
    <property type="component" value="Unassembled WGS sequence"/>
</dbReference>
<evidence type="ECO:0000313" key="8">
    <source>
        <dbReference type="EMBL" id="RVU35397.1"/>
    </source>
</evidence>
<proteinExistence type="inferred from homology"/>
<feature type="transmembrane region" description="Helical" evidence="6">
    <location>
        <begin position="63"/>
        <end position="87"/>
    </location>
</feature>
<dbReference type="InterPro" id="IPR000620">
    <property type="entry name" value="EamA_dom"/>
</dbReference>
<sequence>MSSRSFSLALLCGVLAAVIWGSTYVVTTELLPPDRPLLASLLRALPAGLLLVLWQRQLPQGHWWWRAAVLGTLNIGLFFYCLFVAAYHLPGGVAALVMSCQPVLVMLLSVFLLHEPLRARPMVAAGIASCGVALLVSVQQASLSVIGIVAGLCAAMSMALGIVLSKRWPKPASISLVTFTGWQLLAGGLLLLPITLWQEGLPAQVSLRNLAGYGYLCLIGAVLAYLLWFRALQRLPAVTLSFLTFTSPVSALVFGYVVLNQMLTLQQAVGALAILAAIKLAQRPPAPVISPVAGVAGRDPLFTPFNKGKL</sequence>
<evidence type="ECO:0000256" key="1">
    <source>
        <dbReference type="ARBA" id="ARBA00004141"/>
    </source>
</evidence>
<feature type="transmembrane region" description="Helical" evidence="6">
    <location>
        <begin position="176"/>
        <end position="198"/>
    </location>
</feature>
<keyword evidence="9" id="KW-1185">Reference proteome</keyword>
<organism evidence="8 9">
    <name type="scientific">Rheinheimera riviphila</name>
    <dbReference type="NCBI Taxonomy" id="1834037"/>
    <lineage>
        <taxon>Bacteria</taxon>
        <taxon>Pseudomonadati</taxon>
        <taxon>Pseudomonadota</taxon>
        <taxon>Gammaproteobacteria</taxon>
        <taxon>Chromatiales</taxon>
        <taxon>Chromatiaceae</taxon>
        <taxon>Rheinheimera</taxon>
    </lineage>
</organism>
<feature type="domain" description="EamA" evidence="7">
    <location>
        <begin position="9"/>
        <end position="136"/>
    </location>
</feature>
<dbReference type="SUPFAM" id="SSF103481">
    <property type="entry name" value="Multidrug resistance efflux transporter EmrE"/>
    <property type="match status" value="2"/>
</dbReference>
<accession>A0A437QLL1</accession>
<feature type="transmembrane region" description="Helical" evidence="6">
    <location>
        <begin position="144"/>
        <end position="164"/>
    </location>
</feature>
<evidence type="ECO:0000256" key="3">
    <source>
        <dbReference type="ARBA" id="ARBA00022692"/>
    </source>
</evidence>
<evidence type="ECO:0000256" key="6">
    <source>
        <dbReference type="SAM" id="Phobius"/>
    </source>
</evidence>
<gene>
    <name evidence="8" type="ORF">EOE67_14580</name>
</gene>
<dbReference type="GO" id="GO:0016020">
    <property type="term" value="C:membrane"/>
    <property type="evidence" value="ECO:0007669"/>
    <property type="project" value="UniProtKB-SubCell"/>
</dbReference>
<keyword evidence="4 6" id="KW-1133">Transmembrane helix</keyword>
<feature type="transmembrane region" description="Helical" evidence="6">
    <location>
        <begin position="121"/>
        <end position="138"/>
    </location>
</feature>
<comment type="subcellular location">
    <subcellularLocation>
        <location evidence="1">Membrane</location>
        <topology evidence="1">Multi-pass membrane protein</topology>
    </subcellularLocation>
</comment>
<dbReference type="OrthoDB" id="5430053at2"/>